<feature type="domain" description="FAD-binding PCMH-type" evidence="9">
    <location>
        <begin position="86"/>
        <end position="260"/>
    </location>
</feature>
<sequence length="549" mass="62578">MWWWNNSDVSDKRTEVWWWFRSGGEIVELCSTLTTLAHDTNEKFLQCLSVHSESTFISKVTCTQNNSSYISILNSLKQNLLYKPPEYGRPQVIVTPFDVSQIQAVLKCAQKHDLLVKVRSGGHDHEGLSYLSEVPFVMIDMINFSQIDVDAEAKTAWVGAGATLGELYYKISEKSKNLAFPAGICPTVAVGGHLSGGGFGYIMRKYGLGADQVIDAHLVDVNGRILDRKSMGEDLFWAIRGGGAASFGVLVAWKVNLVDVPSIVTVFTVQKTLEQNASQIHHKWQQIAYDLPKELVISAGLQSQKGKRALVATFSAVYLGGVDRLLPLMQERFPELGLVKEDCQEMSWVESTVYHFAFEIRASKNLELLLDRVNYTKYYLKAKSDYVREPIPVEVLEGMYEILYEEGGHNIYVISFPYGGRLNEIPETEIAFPHRTNKFHMMYFAAWSDGEESQKVLELDRKLYEYMTPYVTKNPRATYFNCKDIEIGRNNYGNNYTSVKEASIWGKKYFKNNFYRLVDVKTKVDPGNFFRNEQSIPSRIYRGIKKKHH</sequence>
<dbReference type="SUPFAM" id="SSF56176">
    <property type="entry name" value="FAD-binding/transporter-associated domain-like"/>
    <property type="match status" value="1"/>
</dbReference>
<dbReference type="GO" id="GO:0016491">
    <property type="term" value="F:oxidoreductase activity"/>
    <property type="evidence" value="ECO:0007669"/>
    <property type="project" value="UniProtKB-KW"/>
</dbReference>
<keyword evidence="3" id="KW-0285">Flavoprotein</keyword>
<dbReference type="Gene3D" id="3.30.465.10">
    <property type="match status" value="1"/>
</dbReference>
<dbReference type="Pfam" id="PF01565">
    <property type="entry name" value="FAD_binding_4"/>
    <property type="match status" value="1"/>
</dbReference>
<dbReference type="EMBL" id="KI537036">
    <property type="protein sequence ID" value="ESR35305.1"/>
    <property type="molecule type" value="Genomic_DNA"/>
</dbReference>
<dbReference type="AlphaFoldDB" id="V4S8Z2"/>
<dbReference type="Pfam" id="PF08031">
    <property type="entry name" value="BBE"/>
    <property type="match status" value="1"/>
</dbReference>
<evidence type="ECO:0000256" key="8">
    <source>
        <dbReference type="ARBA" id="ARBA00023180"/>
    </source>
</evidence>
<name>V4S8Z2_CITCL</name>
<evidence type="ECO:0000256" key="1">
    <source>
        <dbReference type="ARBA" id="ARBA00001974"/>
    </source>
</evidence>
<evidence type="ECO:0000313" key="10">
    <source>
        <dbReference type="EMBL" id="ESR35305.1"/>
    </source>
</evidence>
<keyword evidence="4" id="KW-0732">Signal</keyword>
<dbReference type="Proteomes" id="UP000030687">
    <property type="component" value="Unassembled WGS sequence"/>
</dbReference>
<dbReference type="GO" id="GO:0071949">
    <property type="term" value="F:FAD binding"/>
    <property type="evidence" value="ECO:0007669"/>
    <property type="project" value="InterPro"/>
</dbReference>
<comment type="similarity">
    <text evidence="2">Belongs to the oxygen-dependent FAD-linked oxidoreductase family.</text>
</comment>
<accession>V4S8Z2</accession>
<proteinExistence type="inferred from homology"/>
<keyword evidence="11" id="KW-1185">Reference proteome</keyword>
<gene>
    <name evidence="10" type="ORF">CICLE_v10006906mg</name>
</gene>
<dbReference type="Gene3D" id="3.30.43.10">
    <property type="entry name" value="Uridine Diphospho-n-acetylenolpyruvylglucosamine Reductase, domain 2"/>
    <property type="match status" value="1"/>
</dbReference>
<dbReference type="InterPro" id="IPR016167">
    <property type="entry name" value="FAD-bd_PCMH_sub1"/>
</dbReference>
<organism evidence="10 11">
    <name type="scientific">Citrus clementina</name>
    <name type="common">Clementine</name>
    <name type="synonym">Citrus deliciosa x Citrus sinensis</name>
    <dbReference type="NCBI Taxonomy" id="85681"/>
    <lineage>
        <taxon>Eukaryota</taxon>
        <taxon>Viridiplantae</taxon>
        <taxon>Streptophyta</taxon>
        <taxon>Embryophyta</taxon>
        <taxon>Tracheophyta</taxon>
        <taxon>Spermatophyta</taxon>
        <taxon>Magnoliopsida</taxon>
        <taxon>eudicotyledons</taxon>
        <taxon>Gunneridae</taxon>
        <taxon>Pentapetalae</taxon>
        <taxon>rosids</taxon>
        <taxon>malvids</taxon>
        <taxon>Sapindales</taxon>
        <taxon>Rutaceae</taxon>
        <taxon>Aurantioideae</taxon>
        <taxon>Citrus</taxon>
    </lineage>
</organism>
<dbReference type="InterPro" id="IPR012951">
    <property type="entry name" value="BBE"/>
</dbReference>
<evidence type="ECO:0000256" key="6">
    <source>
        <dbReference type="ARBA" id="ARBA00022827"/>
    </source>
</evidence>
<keyword evidence="8" id="KW-0325">Glycoprotein</keyword>
<dbReference type="Gramene" id="ESR35305">
    <property type="protein sequence ID" value="ESR35305"/>
    <property type="gene ID" value="CICLE_v10006906mg"/>
</dbReference>
<dbReference type="PROSITE" id="PS51387">
    <property type="entry name" value="FAD_PCMH"/>
    <property type="match status" value="1"/>
</dbReference>
<dbReference type="InterPro" id="IPR036318">
    <property type="entry name" value="FAD-bd_PCMH-like_sf"/>
</dbReference>
<dbReference type="InterPro" id="IPR006094">
    <property type="entry name" value="Oxid_FAD_bind_N"/>
</dbReference>
<dbReference type="STRING" id="85681.V4S8Z2"/>
<evidence type="ECO:0000256" key="2">
    <source>
        <dbReference type="ARBA" id="ARBA00005466"/>
    </source>
</evidence>
<keyword evidence="5" id="KW-0547">Nucleotide-binding</keyword>
<evidence type="ECO:0000256" key="4">
    <source>
        <dbReference type="ARBA" id="ARBA00022729"/>
    </source>
</evidence>
<dbReference type="eggNOG" id="ENOG502QVGN">
    <property type="taxonomic scope" value="Eukaryota"/>
</dbReference>
<keyword evidence="7" id="KW-0560">Oxidoreductase</keyword>
<evidence type="ECO:0000256" key="3">
    <source>
        <dbReference type="ARBA" id="ARBA00022630"/>
    </source>
</evidence>
<dbReference type="OMA" id="TEIAFPH"/>
<evidence type="ECO:0000256" key="5">
    <source>
        <dbReference type="ARBA" id="ARBA00022741"/>
    </source>
</evidence>
<protein>
    <recommendedName>
        <fullName evidence="9">FAD-binding PCMH-type domain-containing protein</fullName>
    </recommendedName>
</protein>
<reference evidence="10 11" key="1">
    <citation type="submission" date="2013-10" db="EMBL/GenBank/DDBJ databases">
        <authorList>
            <consortium name="International Citrus Genome Consortium"/>
            <person name="Jenkins J."/>
            <person name="Schmutz J."/>
            <person name="Prochnik S."/>
            <person name="Rokhsar D."/>
            <person name="Gmitter F."/>
            <person name="Ollitrault P."/>
            <person name="Machado M."/>
            <person name="Talon M."/>
            <person name="Wincker P."/>
            <person name="Jaillon O."/>
            <person name="Morgante M."/>
        </authorList>
    </citation>
    <scope>NUCLEOTIDE SEQUENCE</scope>
    <source>
        <strain evidence="11">cv. Clemenules</strain>
    </source>
</reference>
<comment type="cofactor">
    <cofactor evidence="1">
        <name>FAD</name>
        <dbReference type="ChEBI" id="CHEBI:57692"/>
    </cofactor>
</comment>
<dbReference type="KEGG" id="cic:CICLE_v10006906mg"/>
<evidence type="ECO:0000313" key="11">
    <source>
        <dbReference type="Proteomes" id="UP000030687"/>
    </source>
</evidence>
<dbReference type="Gene3D" id="3.40.462.20">
    <property type="match status" value="1"/>
</dbReference>
<evidence type="ECO:0000259" key="9">
    <source>
        <dbReference type="PROSITE" id="PS51387"/>
    </source>
</evidence>
<keyword evidence="6" id="KW-0274">FAD</keyword>
<dbReference type="PANTHER" id="PTHR32448">
    <property type="entry name" value="OS08G0158400 PROTEIN"/>
    <property type="match status" value="1"/>
</dbReference>
<evidence type="ECO:0000256" key="7">
    <source>
        <dbReference type="ARBA" id="ARBA00023002"/>
    </source>
</evidence>
<dbReference type="InterPro" id="IPR016166">
    <property type="entry name" value="FAD-bd_PCMH"/>
</dbReference>
<dbReference type="InterPro" id="IPR016169">
    <property type="entry name" value="FAD-bd_PCMH_sub2"/>
</dbReference>
<dbReference type="InParanoid" id="V4S8Z2"/>